<organism evidence="2">
    <name type="scientific">bioreactor metagenome</name>
    <dbReference type="NCBI Taxonomy" id="1076179"/>
    <lineage>
        <taxon>unclassified sequences</taxon>
        <taxon>metagenomes</taxon>
        <taxon>ecological metagenomes</taxon>
    </lineage>
</organism>
<comment type="caution">
    <text evidence="2">The sequence shown here is derived from an EMBL/GenBank/DDBJ whole genome shotgun (WGS) entry which is preliminary data.</text>
</comment>
<sequence>MTNAKADPSDALEATAEDTNAALSQQIPESEQFSSLPDGSFDYKKYLSFIPSLPSYTAGYELTYSQIASNPNSTTGKNTNTYLAAYGKGAATAFTIEEAKPGEMFQTIHQSSFVKETKTPIQIIDLPATLTVIEYKNSSHSSIQFTKDNVEYIVSGFSEGSISQEELKKIAASINTSVDNPPTDIIIQKIGQTASNGLSFKTLKPEGIAVPQGYGFEQESSNIQIRENEKYEIFSLSYTTGDSTPFLNVQMSKGKLPFKEMALELKPSDFDTKQINGTEVKLRKNLNKNLPAAQFGIKDGIQFTIFAPELQESEVEKVVTSILQSY</sequence>
<evidence type="ECO:0000256" key="1">
    <source>
        <dbReference type="SAM" id="MobiDB-lite"/>
    </source>
</evidence>
<accession>A0A645DT09</accession>
<protein>
    <submittedName>
        <fullName evidence="2">Uncharacterized protein</fullName>
    </submittedName>
</protein>
<feature type="compositionally biased region" description="Polar residues" evidence="1">
    <location>
        <begin position="17"/>
        <end position="34"/>
    </location>
</feature>
<dbReference type="AlphaFoldDB" id="A0A645DT09"/>
<name>A0A645DT09_9ZZZZ</name>
<evidence type="ECO:0000313" key="2">
    <source>
        <dbReference type="EMBL" id="MPM92497.1"/>
    </source>
</evidence>
<feature type="region of interest" description="Disordered" evidence="1">
    <location>
        <begin position="1"/>
        <end position="34"/>
    </location>
</feature>
<reference evidence="2" key="1">
    <citation type="submission" date="2019-08" db="EMBL/GenBank/DDBJ databases">
        <authorList>
            <person name="Kucharzyk K."/>
            <person name="Murdoch R.W."/>
            <person name="Higgins S."/>
            <person name="Loffler F."/>
        </authorList>
    </citation>
    <scope>NUCLEOTIDE SEQUENCE</scope>
</reference>
<proteinExistence type="predicted"/>
<gene>
    <name evidence="2" type="ORF">SDC9_139632</name>
</gene>
<dbReference type="EMBL" id="VSSQ01039430">
    <property type="protein sequence ID" value="MPM92497.1"/>
    <property type="molecule type" value="Genomic_DNA"/>
</dbReference>